<dbReference type="Pfam" id="PF26335">
    <property type="entry name" value="ARB_00930_C"/>
    <property type="match status" value="1"/>
</dbReference>
<dbReference type="InterPro" id="IPR001466">
    <property type="entry name" value="Beta-lactam-related"/>
</dbReference>
<dbReference type="InterPro" id="IPR051478">
    <property type="entry name" value="Beta-lactamase-like_AB/R"/>
</dbReference>
<proteinExistence type="inferred from homology"/>
<evidence type="ECO:0000313" key="5">
    <source>
        <dbReference type="EMBL" id="OQD83736.1"/>
    </source>
</evidence>
<dbReference type="InterPro" id="IPR012338">
    <property type="entry name" value="Beta-lactam/transpept-like"/>
</dbReference>
<organism evidence="5 6">
    <name type="scientific">Penicillium antarcticum</name>
    <dbReference type="NCBI Taxonomy" id="416450"/>
    <lineage>
        <taxon>Eukaryota</taxon>
        <taxon>Fungi</taxon>
        <taxon>Dikarya</taxon>
        <taxon>Ascomycota</taxon>
        <taxon>Pezizomycotina</taxon>
        <taxon>Eurotiomycetes</taxon>
        <taxon>Eurotiomycetidae</taxon>
        <taxon>Eurotiales</taxon>
        <taxon>Aspergillaceae</taxon>
        <taxon>Penicillium</taxon>
    </lineage>
</organism>
<dbReference type="Proteomes" id="UP000191672">
    <property type="component" value="Unassembled WGS sequence"/>
</dbReference>
<comment type="similarity">
    <text evidence="1">Belongs to the beta-lactamase family.</text>
</comment>
<dbReference type="STRING" id="416450.A0A1V6Q4N7"/>
<dbReference type="PANTHER" id="PTHR22935:SF95">
    <property type="entry name" value="BETA-LACTAMASE-LIKE 1-RELATED"/>
    <property type="match status" value="1"/>
</dbReference>
<keyword evidence="2" id="KW-0732">Signal</keyword>
<feature type="domain" description="Beta-lactamase-related" evidence="3">
    <location>
        <begin position="100"/>
        <end position="434"/>
    </location>
</feature>
<gene>
    <name evidence="5" type="ORF">PENANT_c015G06346</name>
</gene>
<evidence type="ECO:0000259" key="4">
    <source>
        <dbReference type="Pfam" id="PF26335"/>
    </source>
</evidence>
<comment type="caution">
    <text evidence="5">The sequence shown here is derived from an EMBL/GenBank/DDBJ whole genome shotgun (WGS) entry which is preliminary data.</text>
</comment>
<dbReference type="EMBL" id="MDYN01000015">
    <property type="protein sequence ID" value="OQD83736.1"/>
    <property type="molecule type" value="Genomic_DNA"/>
</dbReference>
<dbReference type="InterPro" id="IPR058664">
    <property type="entry name" value="ARB_00930-like_C"/>
</dbReference>
<dbReference type="Pfam" id="PF00144">
    <property type="entry name" value="Beta-lactamase"/>
    <property type="match status" value="1"/>
</dbReference>
<name>A0A1V6Q4N7_9EURO</name>
<feature type="domain" description="Beta-lactamase-like ARB-00930-like C-terminal" evidence="4">
    <location>
        <begin position="443"/>
        <end position="609"/>
    </location>
</feature>
<dbReference type="PANTHER" id="PTHR22935">
    <property type="entry name" value="PENICILLIN-BINDING PROTEIN"/>
    <property type="match status" value="1"/>
</dbReference>
<accession>A0A1V6Q4N7</accession>
<sequence length="612" mass="66178">MHSISTSTIIFTLVCALLCVADAIQSPPPLSSWTGCVPYGPLLPRPTNLANAKIIQNATASLSKSLDKALAGKIKAGFDVDKTSFSLGFISQRGKDTSSTKDGLVWSYHHLGKNNINGTKIVDENSQYLIGSVSKLFTDILLLKSNINLDDPITKYLPTLQGSQSLIQWDNITLSALSNHLAGIPSNLPSSFDYYSLHSVYEQLGFPVLSNASYPECGVTGLNRACDETQILKMMSSALPVELPYSQPVYSSVAFTLLGLALDAETDKAYSHLLNETIIEPLGMKNTGVSPGVYDQAVIPPLPAGEQGWGADYGANAPGGGLYSSLGDLSILMRSILDYTILGTPDQVRQWLKPQSMTSSINNLVGRPWEIQRTENLVPNNPHTVDIFAKSGGAQGYVSQFSVVDQYGVGFIVLAAGPREAPTASILNEAIISALIPAVDAEARRQAERYTGTYTPVFSISTETADPEFSPKLVLSMDNGTGIKLESLSRSGSDILKGIQKIWASLLPQVGILNPDMRIYPTEIERPVENQNDVVYQDWRISFDIVPSDNAAISDLPGQGKLSNMCSSWQTVDWLYYGGKALDRIVFKVNKTDGTVIGVNIPFLRSGLLAKM</sequence>
<evidence type="ECO:0000256" key="1">
    <source>
        <dbReference type="ARBA" id="ARBA00038473"/>
    </source>
</evidence>
<reference evidence="6" key="1">
    <citation type="journal article" date="2017" name="Nat. Microbiol.">
        <title>Global analysis of biosynthetic gene clusters reveals vast potential of secondary metabolite production in Penicillium species.</title>
        <authorList>
            <person name="Nielsen J.C."/>
            <person name="Grijseels S."/>
            <person name="Prigent S."/>
            <person name="Ji B."/>
            <person name="Dainat J."/>
            <person name="Nielsen K.F."/>
            <person name="Frisvad J.C."/>
            <person name="Workman M."/>
            <person name="Nielsen J."/>
        </authorList>
    </citation>
    <scope>NUCLEOTIDE SEQUENCE [LARGE SCALE GENOMIC DNA]</scope>
    <source>
        <strain evidence="6">IBT 31811</strain>
    </source>
</reference>
<feature type="signal peptide" evidence="2">
    <location>
        <begin position="1"/>
        <end position="23"/>
    </location>
</feature>
<feature type="chain" id="PRO_5013388555" evidence="2">
    <location>
        <begin position="24"/>
        <end position="612"/>
    </location>
</feature>
<keyword evidence="6" id="KW-1185">Reference proteome</keyword>
<protein>
    <submittedName>
        <fullName evidence="5">Uncharacterized protein</fullName>
    </submittedName>
</protein>
<dbReference type="SUPFAM" id="SSF56601">
    <property type="entry name" value="beta-lactamase/transpeptidase-like"/>
    <property type="match status" value="1"/>
</dbReference>
<dbReference type="Gene3D" id="3.40.710.10">
    <property type="entry name" value="DD-peptidase/beta-lactamase superfamily"/>
    <property type="match status" value="1"/>
</dbReference>
<evidence type="ECO:0000259" key="3">
    <source>
        <dbReference type="Pfam" id="PF00144"/>
    </source>
</evidence>
<evidence type="ECO:0000256" key="2">
    <source>
        <dbReference type="SAM" id="SignalP"/>
    </source>
</evidence>
<evidence type="ECO:0000313" key="6">
    <source>
        <dbReference type="Proteomes" id="UP000191672"/>
    </source>
</evidence>
<dbReference type="AlphaFoldDB" id="A0A1V6Q4N7"/>